<feature type="domain" description="Helicase Sen1 N-terminal" evidence="8">
    <location>
        <begin position="83"/>
        <end position="817"/>
    </location>
</feature>
<dbReference type="InterPro" id="IPR056474">
    <property type="entry name" value="SEN1_barrel"/>
</dbReference>
<protein>
    <recommendedName>
        <fullName evidence="14">AAA+ ATPase domain-containing protein</fullName>
    </recommendedName>
</protein>
<dbReference type="Pfam" id="PF23576">
    <property type="entry name" value="SEN1_barrel"/>
    <property type="match status" value="1"/>
</dbReference>
<feature type="domain" description="DNA2/NAM7 helicase helicase" evidence="9">
    <location>
        <begin position="1279"/>
        <end position="1550"/>
    </location>
</feature>
<feature type="region of interest" description="Disordered" evidence="7">
    <location>
        <begin position="975"/>
        <end position="1029"/>
    </location>
</feature>
<dbReference type="GO" id="GO:0001147">
    <property type="term" value="F:transcription termination site sequence-specific DNA binding"/>
    <property type="evidence" value="ECO:0007669"/>
    <property type="project" value="TreeGrafter"/>
</dbReference>
<gene>
    <name evidence="12" type="ORF">M408DRAFT_22437</name>
</gene>
<proteinExistence type="inferred from homology"/>
<reference evidence="13" key="2">
    <citation type="submission" date="2015-01" db="EMBL/GenBank/DDBJ databases">
        <title>Evolutionary Origins and Diversification of the Mycorrhizal Mutualists.</title>
        <authorList>
            <consortium name="DOE Joint Genome Institute"/>
            <consortium name="Mycorrhizal Genomics Consortium"/>
            <person name="Kohler A."/>
            <person name="Kuo A."/>
            <person name="Nagy L.G."/>
            <person name="Floudas D."/>
            <person name="Copeland A."/>
            <person name="Barry K.W."/>
            <person name="Cichocki N."/>
            <person name="Veneault-Fourrey C."/>
            <person name="LaButti K."/>
            <person name="Lindquist E.A."/>
            <person name="Lipzen A."/>
            <person name="Lundell T."/>
            <person name="Morin E."/>
            <person name="Murat C."/>
            <person name="Riley R."/>
            <person name="Ohm R."/>
            <person name="Sun H."/>
            <person name="Tunlid A."/>
            <person name="Henrissat B."/>
            <person name="Grigoriev I.V."/>
            <person name="Hibbett D.S."/>
            <person name="Martin F."/>
        </authorList>
    </citation>
    <scope>NUCLEOTIDE SEQUENCE [LARGE SCALE GENOMIC DNA]</scope>
    <source>
        <strain evidence="13">MAFF 305830</strain>
    </source>
</reference>
<dbReference type="InterPro" id="IPR041679">
    <property type="entry name" value="DNA2/NAM7-like_C"/>
</dbReference>
<dbReference type="HOGENOM" id="CLU_000459_1_1_1"/>
<keyword evidence="3" id="KW-0378">Hydrolase</keyword>
<dbReference type="Pfam" id="PF13087">
    <property type="entry name" value="AAA_12"/>
    <property type="match status" value="1"/>
</dbReference>
<name>A0A0C3AZR8_SERVB</name>
<organism evidence="12 13">
    <name type="scientific">Serendipita vermifera MAFF 305830</name>
    <dbReference type="NCBI Taxonomy" id="933852"/>
    <lineage>
        <taxon>Eukaryota</taxon>
        <taxon>Fungi</taxon>
        <taxon>Dikarya</taxon>
        <taxon>Basidiomycota</taxon>
        <taxon>Agaricomycotina</taxon>
        <taxon>Agaricomycetes</taxon>
        <taxon>Sebacinales</taxon>
        <taxon>Serendipitaceae</taxon>
        <taxon>Serendipita</taxon>
    </lineage>
</organism>
<feature type="domain" description="Helicase SEN1 beta-barrel" evidence="11">
    <location>
        <begin position="1137"/>
        <end position="1230"/>
    </location>
</feature>
<reference evidence="12 13" key="1">
    <citation type="submission" date="2014-04" db="EMBL/GenBank/DDBJ databases">
        <authorList>
            <consortium name="DOE Joint Genome Institute"/>
            <person name="Kuo A."/>
            <person name="Zuccaro A."/>
            <person name="Kohler A."/>
            <person name="Nagy L.G."/>
            <person name="Floudas D."/>
            <person name="Copeland A."/>
            <person name="Barry K.W."/>
            <person name="Cichocki N."/>
            <person name="Veneault-Fourrey C."/>
            <person name="LaButti K."/>
            <person name="Lindquist E.A."/>
            <person name="Lipzen A."/>
            <person name="Lundell T."/>
            <person name="Morin E."/>
            <person name="Murat C."/>
            <person name="Sun H."/>
            <person name="Tunlid A."/>
            <person name="Henrissat B."/>
            <person name="Grigoriev I.V."/>
            <person name="Hibbett D.S."/>
            <person name="Martin F."/>
            <person name="Nordberg H.P."/>
            <person name="Cantor M.N."/>
            <person name="Hua S.X."/>
        </authorList>
    </citation>
    <scope>NUCLEOTIDE SEQUENCE [LARGE SCALE GENOMIC DNA]</scope>
    <source>
        <strain evidence="12 13">MAFF 305830</strain>
    </source>
</reference>
<evidence type="ECO:0000256" key="3">
    <source>
        <dbReference type="ARBA" id="ARBA00022801"/>
    </source>
</evidence>
<dbReference type="PANTHER" id="PTHR10887">
    <property type="entry name" value="DNA2/NAM7 HELICASE FAMILY"/>
    <property type="match status" value="1"/>
</dbReference>
<keyword evidence="6" id="KW-0175">Coiled coil</keyword>
<dbReference type="InterPro" id="IPR045055">
    <property type="entry name" value="DNA2/NAM7-like"/>
</dbReference>
<feature type="compositionally biased region" description="Polar residues" evidence="7">
    <location>
        <begin position="1017"/>
        <end position="1026"/>
    </location>
</feature>
<feature type="region of interest" description="Disordered" evidence="7">
    <location>
        <begin position="1874"/>
        <end position="1981"/>
    </location>
</feature>
<evidence type="ECO:0000259" key="11">
    <source>
        <dbReference type="Pfam" id="PF23576"/>
    </source>
</evidence>
<evidence type="ECO:0000259" key="9">
    <source>
        <dbReference type="Pfam" id="PF13086"/>
    </source>
</evidence>
<dbReference type="OrthoDB" id="6513042at2759"/>
<dbReference type="STRING" id="933852.A0A0C3AZR8"/>
<evidence type="ECO:0000256" key="7">
    <source>
        <dbReference type="SAM" id="MobiDB-lite"/>
    </source>
</evidence>
<keyword evidence="13" id="KW-1185">Reference proteome</keyword>
<dbReference type="InterPro" id="IPR027417">
    <property type="entry name" value="P-loop_NTPase"/>
</dbReference>
<keyword evidence="5" id="KW-0067">ATP-binding</keyword>
<dbReference type="EMBL" id="KN824286">
    <property type="protein sequence ID" value="KIM30010.1"/>
    <property type="molecule type" value="Genomic_DNA"/>
</dbReference>
<dbReference type="FunFam" id="3.40.50.300:FF:000326">
    <property type="entry name" value="P-loop containing nucleoside triphosphate hydrolase"/>
    <property type="match status" value="1"/>
</dbReference>
<dbReference type="InterPro" id="IPR024481">
    <property type="entry name" value="Helicase_Sen1_N"/>
</dbReference>
<evidence type="ECO:0000256" key="2">
    <source>
        <dbReference type="ARBA" id="ARBA00022741"/>
    </source>
</evidence>
<dbReference type="GO" id="GO:0005694">
    <property type="term" value="C:chromosome"/>
    <property type="evidence" value="ECO:0007669"/>
    <property type="project" value="UniProtKB-ARBA"/>
</dbReference>
<dbReference type="InterPro" id="IPR041677">
    <property type="entry name" value="DNA2/NAM7_AAA_11"/>
</dbReference>
<evidence type="ECO:0008006" key="14">
    <source>
        <dbReference type="Google" id="ProtNLM"/>
    </source>
</evidence>
<evidence type="ECO:0000256" key="4">
    <source>
        <dbReference type="ARBA" id="ARBA00022806"/>
    </source>
</evidence>
<evidence type="ECO:0000259" key="8">
    <source>
        <dbReference type="Pfam" id="PF12726"/>
    </source>
</evidence>
<evidence type="ECO:0000259" key="10">
    <source>
        <dbReference type="Pfam" id="PF13087"/>
    </source>
</evidence>
<dbReference type="Pfam" id="PF12726">
    <property type="entry name" value="SEN1_N"/>
    <property type="match status" value="1"/>
</dbReference>
<comment type="similarity">
    <text evidence="1">Belongs to the DNA2/NAM7 helicase family.</text>
</comment>
<dbReference type="GO" id="GO:0004386">
    <property type="term" value="F:helicase activity"/>
    <property type="evidence" value="ECO:0007669"/>
    <property type="project" value="UniProtKB-KW"/>
</dbReference>
<keyword evidence="4" id="KW-0347">Helicase</keyword>
<accession>A0A0C3AZR8</accession>
<dbReference type="CDD" id="cd18808">
    <property type="entry name" value="SF1_C_Upf1"/>
    <property type="match status" value="1"/>
</dbReference>
<evidence type="ECO:0000313" key="13">
    <source>
        <dbReference type="Proteomes" id="UP000054097"/>
    </source>
</evidence>
<dbReference type="Proteomes" id="UP000054097">
    <property type="component" value="Unassembled WGS sequence"/>
</dbReference>
<dbReference type="CDD" id="cd18042">
    <property type="entry name" value="DEXXQc_SETX"/>
    <property type="match status" value="1"/>
</dbReference>
<keyword evidence="2" id="KW-0547">Nucleotide-binding</keyword>
<dbReference type="Gene3D" id="3.40.50.300">
    <property type="entry name" value="P-loop containing nucleotide triphosphate hydrolases"/>
    <property type="match status" value="2"/>
</dbReference>
<feature type="region of interest" description="Disordered" evidence="7">
    <location>
        <begin position="1800"/>
        <end position="1838"/>
    </location>
</feature>
<evidence type="ECO:0000256" key="5">
    <source>
        <dbReference type="ARBA" id="ARBA00022840"/>
    </source>
</evidence>
<dbReference type="GO" id="GO:0016787">
    <property type="term" value="F:hydrolase activity"/>
    <property type="evidence" value="ECO:0007669"/>
    <property type="project" value="UniProtKB-KW"/>
</dbReference>
<feature type="domain" description="DNA2/NAM7 helicase-like C-terminal" evidence="10">
    <location>
        <begin position="1570"/>
        <end position="1765"/>
    </location>
</feature>
<feature type="compositionally biased region" description="Low complexity" evidence="7">
    <location>
        <begin position="982"/>
        <end position="992"/>
    </location>
</feature>
<dbReference type="GO" id="GO:0005524">
    <property type="term" value="F:ATP binding"/>
    <property type="evidence" value="ECO:0007669"/>
    <property type="project" value="UniProtKB-KW"/>
</dbReference>
<evidence type="ECO:0000256" key="6">
    <source>
        <dbReference type="SAM" id="Coils"/>
    </source>
</evidence>
<evidence type="ECO:0000256" key="1">
    <source>
        <dbReference type="ARBA" id="ARBA00007913"/>
    </source>
</evidence>
<dbReference type="SUPFAM" id="SSF52540">
    <property type="entry name" value="P-loop containing nucleoside triphosphate hydrolases"/>
    <property type="match status" value="1"/>
</dbReference>
<evidence type="ECO:0000313" key="12">
    <source>
        <dbReference type="EMBL" id="KIM30010.1"/>
    </source>
</evidence>
<dbReference type="GO" id="GO:0016604">
    <property type="term" value="C:nuclear body"/>
    <property type="evidence" value="ECO:0007669"/>
    <property type="project" value="TreeGrafter"/>
</dbReference>
<dbReference type="Pfam" id="PF13086">
    <property type="entry name" value="AAA_11"/>
    <property type="match status" value="1"/>
</dbReference>
<dbReference type="GO" id="GO:0006369">
    <property type="term" value="P:termination of RNA polymerase II transcription"/>
    <property type="evidence" value="ECO:0007669"/>
    <property type="project" value="TreeGrafter"/>
</dbReference>
<sequence length="1981" mass="219418">MSSSLSAPLNDAERESLKELLGKLKALEVRNYTSDESELLARQLFTNSHWYCHRTTELTREVAACCQQWLVATDNQTERVVKWDKRHQKVLNTCVDCVRGMEDALLASQSTYLSNVKKDRVERYFGEYNKWNATRLINHLEQLDDGAGIDQLHPAQSYHLFYNPALTGYPGVWPLLKNKLPSETIQGWPQEAPPGIIALLLFNLESIKDWADTQLDAMKLPPEVVVPAEDNHYRRAYDGIVTALASTGGLEMDISTPYIFREIFNGLDSVSFWASFPATLKRFPDISSSCIVVADEKVGDKGRRTNLMGILVNHLSRYDEAFPFVLETFETILQLFGSDAWRRKSPQLPRIALHAIKDNKAFSSVNAYKNGAEAKSLGWIEPFIKSVMPLDAYSEILHEIFQIFLEQLQHESMRAARHVCLTYFFSAITRIHQFPLEGNLNHREAIIEATNIHLGIVIAIAFGKDFSGSEWKTARKYARSFMLAMLGYDIEQIQVALKAITPLETGKGDIIPKVSTSYQRLWDGVRKALLPNDIDGYEFFLQVVAKSALVTPMDASKLLRTMDPSARAKAEALLKTVNHAISVIHKNFDQIVLGFLGATKEQDMTAFCDRATVGPVLVTLLLSPIKQFSEGAQNLVGQAYNADERGECIRALLEKHCETTLSTMTSQLDAFNKATTELPETVDAAKMLVKCYTDILNELCAIDRGLLFSEKFKTRSKGSLRGLLPLWKSMCNAAGIIIDRTPDWANRYHSGDMTPWMRDALIFASELMDKRRVFESALAISFGSDSSSQENGLVDDFAAIMRPLGSWLRLSHQELLDLSYKLLMDLLNAFKETRKQPEDSLLQHMERSIRKLGKGTESDANAKLRTKLSAAQLGTLMKLMGSLKGLEDSDVEFVSQTFSPKKVSIRPAAPRPQVPLRKPVHHAVIPKAQSVKAVPPALSKGKAGNLMATLQKGASIGIPPRGLNSAMVQRAIEERKAAKPRASTGSLASSSGGEHESSNSESDSDEDGAPSGLAQLSKLQKSPIKQQRQERRRAILLNGTAMSPRTGQINQTAGTEVRRQIPKQQVKYIPDMTPLHRIILSWNYDHDGPEPQTNGGPLDLKPVPDSFLSYRHYLDVMHPLFIVECWNSLIKSKEESIEKVQLVIAGKMHADFWVEVDVVIDQSVPKGWMLFETDIVLMEHAAGRKTLAKVHSARQTRQGIQATIRYSAELGDMDLDRAMAIQSSWMVSRVFNLSTAHREYAALMGMHHYDWADAVYKPHIGTPAVPTESQIRKAMVAHKLNHPQAKAVLSSLETTGFSLIQGPPGTGKTSTICGLVGVFMSTRRAPVTSVQPGKAGTKVSIPRKVLVCAPSNAAIDEVARRLKDGVWKSDGSKVAPNVVRLGADASINVSVKDISLDQLVEELLSKTNSKNSEVASEVANIREQLSRVKQLREEKTEEMQSSKTSSSRIMELERELKELASKRISLSSRLTAAQDMGREASRAVDSARRKARMDVLNGADVVCCTLSGSGHDVIEQFEFDLVIIDEAAQAIELSSLIPLKFSSDRCIMVGAVAADSDITNRYKDEDCVASSLFVRLQISNPSHVHLLSIQYRMHPEISRLPSALFYDGKLTDGPGMQEKTAQPWHSNDKLGIFKFFDVSGQEVQADMGHSQYNMAEVNVAAALYAKVRRDYPSVNLDYRIGIISMYRAQLAKLRTEFSSRWGKDILSKIDFNTVDGFQGQEKDIIILSCVRAGPNITSIGFLSDARRMNVAITRSRSSLFILGNASTLKRSNQLWEQIVGNAQSRNLLVPADSSFFASSHSFSHSKAPVPPKALPTSSPKRVINKPEVSKSMKPLTPKEWKALNEKKKGEALDQGLANGQDGIESKQFDLETGNAASKDPANLSREGHLDLPAGNNRKRGLSDLEQPLQPPPALRQASSVPVAGTSNHISGPVSHVATGQPKPQKPPPKPKGSNLFIPKKPAVKRPLPSDAPMPDPKRRPV</sequence>
<dbReference type="PANTHER" id="PTHR10887:SF495">
    <property type="entry name" value="HELICASE SENATAXIN ISOFORM X1-RELATED"/>
    <property type="match status" value="1"/>
</dbReference>
<dbReference type="InterPro" id="IPR047187">
    <property type="entry name" value="SF1_C_Upf1"/>
</dbReference>
<feature type="coiled-coil region" evidence="6">
    <location>
        <begin position="1414"/>
        <end position="1469"/>
    </location>
</feature>